<keyword evidence="8" id="KW-0998">Cell outer membrane</keyword>
<dbReference type="Gene3D" id="2.40.160.50">
    <property type="entry name" value="membrane protein fhac: a member of the omp85/tpsb transporter family"/>
    <property type="match status" value="1"/>
</dbReference>
<feature type="chain" id="PRO_5019374820" description="Translocation and assembly module subunit TamA" evidence="11">
    <location>
        <begin position="22"/>
        <end position="575"/>
    </location>
</feature>
<gene>
    <name evidence="15" type="ORF">CWI78_03540</name>
</gene>
<feature type="domain" description="POTRA" evidence="13">
    <location>
        <begin position="192"/>
        <end position="260"/>
    </location>
</feature>
<evidence type="ECO:0000256" key="5">
    <source>
        <dbReference type="ARBA" id="ARBA00022692"/>
    </source>
</evidence>
<name>A0A432Z353_9GAMM</name>
<dbReference type="PANTHER" id="PTHR12815:SF47">
    <property type="entry name" value="TRANSLOCATION AND ASSEMBLY MODULE SUBUNIT TAMA"/>
    <property type="match status" value="1"/>
</dbReference>
<reference evidence="16" key="1">
    <citation type="journal article" date="2018" name="Front. Microbiol.">
        <title>Genome-Based Analysis Reveals the Taxonomy and Diversity of the Family Idiomarinaceae.</title>
        <authorList>
            <person name="Liu Y."/>
            <person name="Lai Q."/>
            <person name="Shao Z."/>
        </authorList>
    </citation>
    <scope>NUCLEOTIDE SEQUENCE [LARGE SCALE GENOMIC DNA]</scope>
    <source>
        <strain evidence="16">R22</strain>
    </source>
</reference>
<evidence type="ECO:0000256" key="9">
    <source>
        <dbReference type="ARBA" id="ARBA00033063"/>
    </source>
</evidence>
<dbReference type="PANTHER" id="PTHR12815">
    <property type="entry name" value="SORTING AND ASSEMBLY MACHINERY SAMM50 PROTEIN FAMILY MEMBER"/>
    <property type="match status" value="1"/>
</dbReference>
<dbReference type="GO" id="GO:0009279">
    <property type="term" value="C:cell outer membrane"/>
    <property type="evidence" value="ECO:0007669"/>
    <property type="project" value="UniProtKB-SubCell"/>
</dbReference>
<evidence type="ECO:0000313" key="15">
    <source>
        <dbReference type="EMBL" id="RUO72320.1"/>
    </source>
</evidence>
<keyword evidence="6 11" id="KW-0732">Signal</keyword>
<keyword evidence="5" id="KW-0812">Transmembrane</keyword>
<evidence type="ECO:0000256" key="2">
    <source>
        <dbReference type="ARBA" id="ARBA00010248"/>
    </source>
</evidence>
<dbReference type="EMBL" id="PIQC01000002">
    <property type="protein sequence ID" value="RUO72320.1"/>
    <property type="molecule type" value="Genomic_DNA"/>
</dbReference>
<dbReference type="Pfam" id="PF01103">
    <property type="entry name" value="Omp85"/>
    <property type="match status" value="1"/>
</dbReference>
<dbReference type="OrthoDB" id="9803054at2"/>
<comment type="subcellular location">
    <subcellularLocation>
        <location evidence="1">Cell outer membrane</location>
    </subcellularLocation>
</comment>
<evidence type="ECO:0000256" key="7">
    <source>
        <dbReference type="ARBA" id="ARBA00023136"/>
    </source>
</evidence>
<dbReference type="InterPro" id="IPR010827">
    <property type="entry name" value="BamA/TamA_POTRA"/>
</dbReference>
<keyword evidence="7" id="KW-0472">Membrane</keyword>
<dbReference type="Pfam" id="PF17243">
    <property type="entry name" value="POTRA_TamA_1"/>
    <property type="match status" value="1"/>
</dbReference>
<dbReference type="InterPro" id="IPR035243">
    <property type="entry name" value="TamA_POTRA_Dom_1"/>
</dbReference>
<evidence type="ECO:0000256" key="4">
    <source>
        <dbReference type="ARBA" id="ARBA00022452"/>
    </source>
</evidence>
<dbReference type="Proteomes" id="UP000288058">
    <property type="component" value="Unassembled WGS sequence"/>
</dbReference>
<evidence type="ECO:0000259" key="14">
    <source>
        <dbReference type="Pfam" id="PF17243"/>
    </source>
</evidence>
<evidence type="ECO:0000256" key="8">
    <source>
        <dbReference type="ARBA" id="ARBA00023237"/>
    </source>
</evidence>
<comment type="subunit">
    <text evidence="10">Interacts with TamB to form the translocation and assembly module (TAM).</text>
</comment>
<evidence type="ECO:0000256" key="6">
    <source>
        <dbReference type="ARBA" id="ARBA00022729"/>
    </source>
</evidence>
<accession>A0A432Z353</accession>
<comment type="similarity">
    <text evidence="2">Belongs to the TamA family.</text>
</comment>
<dbReference type="Gene3D" id="3.10.20.310">
    <property type="entry name" value="membrane protein fhac"/>
    <property type="match status" value="3"/>
</dbReference>
<protein>
    <recommendedName>
        <fullName evidence="3">Translocation and assembly module subunit TamA</fullName>
    </recommendedName>
    <alternativeName>
        <fullName evidence="9">Autotransporter assembly factor TamA</fullName>
    </alternativeName>
</protein>
<proteinExistence type="inferred from homology"/>
<keyword evidence="4" id="KW-1134">Transmembrane beta strand</keyword>
<evidence type="ECO:0000256" key="1">
    <source>
        <dbReference type="ARBA" id="ARBA00004442"/>
    </source>
</evidence>
<sequence length="575" mass="65014">MLYFRRILFCCILILSPLAQASVEVEVSGIEGDEYANVMALLQIARLDKDKSYANYRVRYLHRQATADIKKALRPYGYYQVEVNAQLETVERGWSATYQIELNDPVQIAKNMWKIQGDASEDKAFDNIIENNSLKEKQRFIHSNYEQIKSRLLSLASQRGYHDARFLKHNVEIDIAENTADIEVVFDSGKRYQYGQVTFEQDILDDELLHRFVPFEHGEGYSTQELSQLQVALGDSGYFSQVQVSPNWGNAEEHTVPISVSSEPNFRNQYQYGVGYGTDTGARISASLNRRWVNTQGHQLRGMTQLSEVESRIGANYIIPGKNPQSDYYQIRAEASDKDNEGQTNRLYRFGASSVVAMGKWRREYGLNWQRDDFEIGESSGTSQFLIPQASWNYVTADGRLNIDKGFRFDVTLKAASEAVLSDADLASVELGFKAVVPVTDNIRFLARAEAGATYIDDFNQLPPSLRFFAGGDNSVRGYAYEQLGPEDDTGTILGGRYLAVASAEIDYRFKENWRVALFTDIGNAMIEPNEKLKQSVGFGIRWISPIGSVRLDLAQAIDEPGKPWRLHFTLGPDL</sequence>
<feature type="domain" description="Bacterial surface antigen (D15)" evidence="12">
    <location>
        <begin position="297"/>
        <end position="572"/>
    </location>
</feature>
<comment type="caution">
    <text evidence="15">The sequence shown here is derived from an EMBL/GenBank/DDBJ whole genome shotgun (WGS) entry which is preliminary data.</text>
</comment>
<dbReference type="Pfam" id="PF07244">
    <property type="entry name" value="POTRA"/>
    <property type="match status" value="1"/>
</dbReference>
<evidence type="ECO:0000256" key="11">
    <source>
        <dbReference type="SAM" id="SignalP"/>
    </source>
</evidence>
<keyword evidence="16" id="KW-1185">Reference proteome</keyword>
<organism evidence="15 16">
    <name type="scientific">Idiomarina ramblicola</name>
    <dbReference type="NCBI Taxonomy" id="263724"/>
    <lineage>
        <taxon>Bacteria</taxon>
        <taxon>Pseudomonadati</taxon>
        <taxon>Pseudomonadota</taxon>
        <taxon>Gammaproteobacteria</taxon>
        <taxon>Alteromonadales</taxon>
        <taxon>Idiomarinaceae</taxon>
        <taxon>Idiomarina</taxon>
    </lineage>
</organism>
<evidence type="ECO:0000259" key="13">
    <source>
        <dbReference type="Pfam" id="PF07244"/>
    </source>
</evidence>
<dbReference type="GO" id="GO:0009306">
    <property type="term" value="P:protein secretion"/>
    <property type="evidence" value="ECO:0007669"/>
    <property type="project" value="TreeGrafter"/>
</dbReference>
<dbReference type="InterPro" id="IPR000184">
    <property type="entry name" value="Bac_surfAg_D15"/>
</dbReference>
<evidence type="ECO:0000256" key="3">
    <source>
        <dbReference type="ARBA" id="ARBA00015419"/>
    </source>
</evidence>
<evidence type="ECO:0000259" key="12">
    <source>
        <dbReference type="Pfam" id="PF01103"/>
    </source>
</evidence>
<evidence type="ECO:0000256" key="10">
    <source>
        <dbReference type="ARBA" id="ARBA00093548"/>
    </source>
</evidence>
<evidence type="ECO:0000313" key="16">
    <source>
        <dbReference type="Proteomes" id="UP000288058"/>
    </source>
</evidence>
<dbReference type="AlphaFoldDB" id="A0A432Z353"/>
<dbReference type="GO" id="GO:0097347">
    <property type="term" value="C:TAM protein secretion complex"/>
    <property type="evidence" value="ECO:0007669"/>
    <property type="project" value="TreeGrafter"/>
</dbReference>
<feature type="signal peptide" evidence="11">
    <location>
        <begin position="1"/>
        <end position="21"/>
    </location>
</feature>
<dbReference type="InterPro" id="IPR039910">
    <property type="entry name" value="D15-like"/>
</dbReference>
<feature type="domain" description="TamA POTRA" evidence="14">
    <location>
        <begin position="24"/>
        <end position="101"/>
    </location>
</feature>